<evidence type="ECO:0000313" key="3">
    <source>
        <dbReference type="RefSeq" id="XP_026726717.1"/>
    </source>
</evidence>
<sequence>MQSPDSRASPDSHLTAGGGSVELREDLPLKAGAARARCCAGGPRLILAAFAALTAAITLALLTQIYYGDYEVVPHGSVSSSAAACSRAGTDALKAGGRALDAAAAAALCLAVLAPHRTSLDASGALLYWEYREARTQPPVLFEWGGDAAEGGARPPRLLAALAALHAQLGALPWHRVLAPALQLASEGFLVSEGLSAAEAASADAPGAEQPPGANVTAPALARYLQALLPNTSAELTTTWGTGSQLRRGSPLAQRAGAWRVLAGGAGGSAALRALAAALTPPPASPDDAQRRVLLTLQSEAQTGASGARGVATGLAVVDQRDTYIALVTGLSVPFGSGPQTSAGWARDEPAAPLDLAPALMLDDHVCGTYLTLQ</sequence>
<feature type="transmembrane region" description="Helical" evidence="1">
    <location>
        <begin position="45"/>
        <end position="67"/>
    </location>
</feature>
<dbReference type="SUPFAM" id="SSF56235">
    <property type="entry name" value="N-terminal nucleophile aminohydrolases (Ntn hydrolases)"/>
    <property type="match status" value="1"/>
</dbReference>
<dbReference type="Pfam" id="PF01019">
    <property type="entry name" value="G_glu_transpept"/>
    <property type="match status" value="1"/>
</dbReference>
<proteinExistence type="predicted"/>
<dbReference type="Proteomes" id="UP000322000">
    <property type="component" value="Chromosome 4"/>
</dbReference>
<dbReference type="InterPro" id="IPR052688">
    <property type="entry name" value="Gamma-glutamyltransfase"/>
</dbReference>
<keyword evidence="1" id="KW-0812">Transmembrane</keyword>
<dbReference type="KEGG" id="tnl:113493097"/>
<dbReference type="GO" id="GO:0070062">
    <property type="term" value="C:extracellular exosome"/>
    <property type="evidence" value="ECO:0007669"/>
    <property type="project" value="TreeGrafter"/>
</dbReference>
<dbReference type="InterPro" id="IPR029055">
    <property type="entry name" value="Ntn_hydrolases_N"/>
</dbReference>
<keyword evidence="1" id="KW-0472">Membrane</keyword>
<keyword evidence="2" id="KW-1185">Reference proteome</keyword>
<dbReference type="PRINTS" id="PR01210">
    <property type="entry name" value="GGTRANSPTASE"/>
</dbReference>
<evidence type="ECO:0000313" key="2">
    <source>
        <dbReference type="Proteomes" id="UP000322000"/>
    </source>
</evidence>
<name>A0A7E5VEK6_TRINI</name>
<dbReference type="PANTHER" id="PTHR47278">
    <property type="entry name" value="GLUTATHIONE HYDROLASE 6"/>
    <property type="match status" value="1"/>
</dbReference>
<accession>A0A7E5VEK6</accession>
<dbReference type="OrthoDB" id="7477491at2759"/>
<reference evidence="3" key="1">
    <citation type="submission" date="2025-08" db="UniProtKB">
        <authorList>
            <consortium name="RefSeq"/>
        </authorList>
    </citation>
    <scope>IDENTIFICATION</scope>
</reference>
<dbReference type="RefSeq" id="XP_026726717.1">
    <property type="nucleotide sequence ID" value="XM_026870916.1"/>
</dbReference>
<gene>
    <name evidence="3" type="primary">LOC113493097</name>
</gene>
<dbReference type="PANTHER" id="PTHR47278:SF1">
    <property type="entry name" value="GLUTATHIONE HYDROLASE 6"/>
    <property type="match status" value="1"/>
</dbReference>
<evidence type="ECO:0000256" key="1">
    <source>
        <dbReference type="SAM" id="Phobius"/>
    </source>
</evidence>
<protein>
    <submittedName>
        <fullName evidence="3">Glutathione hydrolase 7-like</fullName>
    </submittedName>
</protein>
<dbReference type="AlphaFoldDB" id="A0A7E5VEK6"/>
<organism evidence="2 3">
    <name type="scientific">Trichoplusia ni</name>
    <name type="common">Cabbage looper</name>
    <dbReference type="NCBI Taxonomy" id="7111"/>
    <lineage>
        <taxon>Eukaryota</taxon>
        <taxon>Metazoa</taxon>
        <taxon>Ecdysozoa</taxon>
        <taxon>Arthropoda</taxon>
        <taxon>Hexapoda</taxon>
        <taxon>Insecta</taxon>
        <taxon>Pterygota</taxon>
        <taxon>Neoptera</taxon>
        <taxon>Endopterygota</taxon>
        <taxon>Lepidoptera</taxon>
        <taxon>Glossata</taxon>
        <taxon>Ditrysia</taxon>
        <taxon>Noctuoidea</taxon>
        <taxon>Noctuidae</taxon>
        <taxon>Plusiinae</taxon>
        <taxon>Trichoplusia</taxon>
    </lineage>
</organism>
<dbReference type="InParanoid" id="A0A7E5VEK6"/>
<dbReference type="GeneID" id="113493097"/>
<keyword evidence="1" id="KW-1133">Transmembrane helix</keyword>